<organism evidence="1 2">
    <name type="scientific">Popillia japonica</name>
    <name type="common">Japanese beetle</name>
    <dbReference type="NCBI Taxonomy" id="7064"/>
    <lineage>
        <taxon>Eukaryota</taxon>
        <taxon>Metazoa</taxon>
        <taxon>Ecdysozoa</taxon>
        <taxon>Arthropoda</taxon>
        <taxon>Hexapoda</taxon>
        <taxon>Insecta</taxon>
        <taxon>Pterygota</taxon>
        <taxon>Neoptera</taxon>
        <taxon>Endopterygota</taxon>
        <taxon>Coleoptera</taxon>
        <taxon>Polyphaga</taxon>
        <taxon>Scarabaeiformia</taxon>
        <taxon>Scarabaeidae</taxon>
        <taxon>Rutelinae</taxon>
        <taxon>Popillia</taxon>
    </lineage>
</organism>
<sequence>MRQEKLKELKVGLKKQQLMFSKVLQESEAAVHASYVLSELIAKHSKPFSEGDFIKKCLIKAGEIVCPGNLKSFQTISLSRNTVAERITDLAANLSGQIKAK</sequence>
<comment type="caution">
    <text evidence="1">The sequence shown here is derived from an EMBL/GenBank/DDBJ whole genome shotgun (WGS) entry which is preliminary data.</text>
</comment>
<evidence type="ECO:0000313" key="1">
    <source>
        <dbReference type="EMBL" id="KAK9721415.1"/>
    </source>
</evidence>
<dbReference type="Proteomes" id="UP001458880">
    <property type="component" value="Unassembled WGS sequence"/>
</dbReference>
<proteinExistence type="predicted"/>
<protein>
    <submittedName>
        <fullName evidence="1">Uncharacterized protein</fullName>
    </submittedName>
</protein>
<dbReference type="EMBL" id="JASPKY010000199">
    <property type="protein sequence ID" value="KAK9721415.1"/>
    <property type="molecule type" value="Genomic_DNA"/>
</dbReference>
<gene>
    <name evidence="1" type="ORF">QE152_g21588</name>
</gene>
<dbReference type="PANTHER" id="PTHR45913:SF5">
    <property type="entry name" value="GENERAL TRANSCRIPTION FACTOR II-I REPEAT DOMAIN-CONTAINING PROTEIN 2A-LIKE PROTEIN"/>
    <property type="match status" value="1"/>
</dbReference>
<dbReference type="AlphaFoldDB" id="A0AAW1KP83"/>
<reference evidence="1 2" key="1">
    <citation type="journal article" date="2024" name="BMC Genomics">
        <title>De novo assembly and annotation of Popillia japonica's genome with initial clues to its potential as an invasive pest.</title>
        <authorList>
            <person name="Cucini C."/>
            <person name="Boschi S."/>
            <person name="Funari R."/>
            <person name="Cardaioli E."/>
            <person name="Iannotti N."/>
            <person name="Marturano G."/>
            <person name="Paoli F."/>
            <person name="Bruttini M."/>
            <person name="Carapelli A."/>
            <person name="Frati F."/>
            <person name="Nardi F."/>
        </authorList>
    </citation>
    <scope>NUCLEOTIDE SEQUENCE [LARGE SCALE GENOMIC DNA]</scope>
    <source>
        <strain evidence="1">DMR45628</strain>
    </source>
</reference>
<dbReference type="PANTHER" id="PTHR45913">
    <property type="entry name" value="EPM2A-INTERACTING PROTEIN 1"/>
    <property type="match status" value="1"/>
</dbReference>
<name>A0AAW1KP83_POPJA</name>
<evidence type="ECO:0000313" key="2">
    <source>
        <dbReference type="Proteomes" id="UP001458880"/>
    </source>
</evidence>
<accession>A0AAW1KP83</accession>
<keyword evidence="2" id="KW-1185">Reference proteome</keyword>